<name>A0ACB8HAF2_PSICU</name>
<proteinExistence type="predicted"/>
<sequence>MVRISPPPSPALSMEYCFETEYTSNISTFSNPTLDVPQTPSLCTCNNVFFNIWSACSFASGNNTLPMFSLWSSTCTARGISLEASNNMKNGGGSMMGIEIPAWADIPVPGNTAFDLQQAVVLSQKLSTRSKWTTMQILLPILSAVLGVLFTLIAIALRSRHLRHRHVYTPTQNSKATAKSRMSVPRFPFISRIIHPSRRVRPLDQRSLPDWVIDEPTGSSASAAGAGLIAPPPSLNSGGTSSMNVNVHTNAGSHASAHARDQTVVLPPSPSDTPHRDSTVPGHPSIYSETPRQSVAAHESVELSIPGSASTAARERNRGVYPFGREAQELNMKRGAAGGGVGTHDIMSGRYVHPATTATNSNAASTSNLPTTSNPTSYFPSPFTSNANSNSNTPGTSTPRTGWGSSIRDVSVRLPNPFRRRPVPIVSTVPTERFRIDGSSEGSASVRESVALPPPRGTGRVTPLAPNVGEGRVAILDDFYHGDEGIDHEMMLGQEILVYGDSEFDDEGTNLITEDERLDSVRYSESNSRTTHGTSIDSKIRIESPTASTVSPRSSMPGTAGYWPRNKSIPLPALPPVPNLPAPLPPPPSSRMSPRVANIPTDTPIASGSGLRLNSPPANSSNTRMMSPIPEDQNSIRAVNPPRQLELPASIAQTSSTSSVRPLPTRSASGDSDMSVMSSSSSRRPLPSPAISVSSPSTANLQNQHQHQRSTSGSASTRGRLPDTPPLYFNNPNNAHRRSFSNNSASSSSINRTISPPPAHPHPPPPPLPHPPPPRDLFDDPIFVPHRRGLSADDTASFYLTPDTSTSPRSGTPLGVANQSSGAATFASASGSRVDPAVFFPGPVRGAGYGS</sequence>
<evidence type="ECO:0000313" key="1">
    <source>
        <dbReference type="EMBL" id="KAH9484809.1"/>
    </source>
</evidence>
<gene>
    <name evidence="1" type="ORF">JR316_0001711</name>
</gene>
<keyword evidence="2" id="KW-1185">Reference proteome</keyword>
<accession>A0ACB8HAF2</accession>
<comment type="caution">
    <text evidence="1">The sequence shown here is derived from an EMBL/GenBank/DDBJ whole genome shotgun (WGS) entry which is preliminary data.</text>
</comment>
<dbReference type="Proteomes" id="UP000664032">
    <property type="component" value="Unassembled WGS sequence"/>
</dbReference>
<protein>
    <submittedName>
        <fullName evidence="1">Uncharacterized protein</fullName>
    </submittedName>
</protein>
<dbReference type="EMBL" id="JAFIQS020000002">
    <property type="protein sequence ID" value="KAH9484809.1"/>
    <property type="molecule type" value="Genomic_DNA"/>
</dbReference>
<reference evidence="1" key="1">
    <citation type="submission" date="2021-10" db="EMBL/GenBank/DDBJ databases">
        <title>Psilocybe cubensis genome.</title>
        <authorList>
            <person name="Mckernan K.J."/>
            <person name="Crawford S."/>
            <person name="Trippe A."/>
            <person name="Kane L.T."/>
            <person name="Mclaughlin S."/>
        </authorList>
    </citation>
    <scope>NUCLEOTIDE SEQUENCE</scope>
    <source>
        <strain evidence="1">MGC-MH-2018</strain>
    </source>
</reference>
<organism evidence="1 2">
    <name type="scientific">Psilocybe cubensis</name>
    <name type="common">Psychedelic mushroom</name>
    <name type="synonym">Stropharia cubensis</name>
    <dbReference type="NCBI Taxonomy" id="181762"/>
    <lineage>
        <taxon>Eukaryota</taxon>
        <taxon>Fungi</taxon>
        <taxon>Dikarya</taxon>
        <taxon>Basidiomycota</taxon>
        <taxon>Agaricomycotina</taxon>
        <taxon>Agaricomycetes</taxon>
        <taxon>Agaricomycetidae</taxon>
        <taxon>Agaricales</taxon>
        <taxon>Agaricineae</taxon>
        <taxon>Strophariaceae</taxon>
        <taxon>Psilocybe</taxon>
    </lineage>
</organism>
<evidence type="ECO:0000313" key="2">
    <source>
        <dbReference type="Proteomes" id="UP000664032"/>
    </source>
</evidence>